<dbReference type="AlphaFoldDB" id="A0A0B2UMV2"/>
<dbReference type="GeneID" id="26261192"/>
<feature type="domain" description="CTLH" evidence="1">
    <location>
        <begin position="64"/>
        <end position="121"/>
    </location>
</feature>
<dbReference type="PROSITE" id="PS50896">
    <property type="entry name" value="LISH"/>
    <property type="match status" value="1"/>
</dbReference>
<keyword evidence="3" id="KW-1185">Reference proteome</keyword>
<sequence length="228" mass="26163">MSEDVDYALEHQHALSICTHRLHTPVCEHNLNELVLEYLDNEGMGDVAVEFANDLGISFTKSLYLSQRTEIRNKIESGDIDAAISRINDINPEIIDRNTKMYYFLMEHKACELSMQIKSKCLENGINDTAPLLEEVIEFIRSELYDMALGDPLLMTHLEDLLEFVIFNDQESAIVSKRRNLATYVNQQILESHGSEENKLIKMLSVIVSAEKSLKETHKFPTFAQYFT</sequence>
<dbReference type="InterPro" id="IPR024964">
    <property type="entry name" value="CTLH/CRA"/>
</dbReference>
<gene>
    <name evidence="2" type="ORF">M896_020970</name>
</gene>
<organism evidence="2 3">
    <name type="scientific">Ordospora colligata OC4</name>
    <dbReference type="NCBI Taxonomy" id="1354746"/>
    <lineage>
        <taxon>Eukaryota</taxon>
        <taxon>Fungi</taxon>
        <taxon>Fungi incertae sedis</taxon>
        <taxon>Microsporidia</taxon>
        <taxon>Ordosporidae</taxon>
        <taxon>Ordospora</taxon>
    </lineage>
</organism>
<dbReference type="SMART" id="SM00668">
    <property type="entry name" value="CTLH"/>
    <property type="match status" value="1"/>
</dbReference>
<dbReference type="InParanoid" id="A0A0B2UMV2"/>
<dbReference type="STRING" id="1354746.A0A0B2UMV2"/>
<name>A0A0B2UMV2_9MICR</name>
<dbReference type="OrthoDB" id="2415936at2759"/>
<dbReference type="HOGENOM" id="CLU_073203_1_1_1"/>
<dbReference type="PROSITE" id="PS50897">
    <property type="entry name" value="CTLH"/>
    <property type="match status" value="1"/>
</dbReference>
<proteinExistence type="predicted"/>
<evidence type="ECO:0000259" key="1">
    <source>
        <dbReference type="PROSITE" id="PS50897"/>
    </source>
</evidence>
<dbReference type="Proteomes" id="UP000031056">
    <property type="component" value="Unassembled WGS sequence"/>
</dbReference>
<dbReference type="InterPro" id="IPR006594">
    <property type="entry name" value="LisH"/>
</dbReference>
<dbReference type="InterPro" id="IPR006595">
    <property type="entry name" value="CTLH_C"/>
</dbReference>
<dbReference type="VEuPathDB" id="MicrosporidiaDB:M896_020970"/>
<evidence type="ECO:0000313" key="3">
    <source>
        <dbReference type="Proteomes" id="UP000031056"/>
    </source>
</evidence>
<accession>A0A0B2UMV2</accession>
<comment type="caution">
    <text evidence="2">The sequence shown here is derived from an EMBL/GenBank/DDBJ whole genome shotgun (WGS) entry which is preliminary data.</text>
</comment>
<dbReference type="Pfam" id="PF10607">
    <property type="entry name" value="CTLH"/>
    <property type="match status" value="1"/>
</dbReference>
<dbReference type="RefSeq" id="XP_014564302.1">
    <property type="nucleotide sequence ID" value="XM_014708816.1"/>
</dbReference>
<evidence type="ECO:0000313" key="2">
    <source>
        <dbReference type="EMBL" id="KHN70260.1"/>
    </source>
</evidence>
<dbReference type="EMBL" id="JOKQ01000002">
    <property type="protein sequence ID" value="KHN70260.1"/>
    <property type="molecule type" value="Genomic_DNA"/>
</dbReference>
<dbReference type="FunCoup" id="A0A0B2UMV2">
    <property type="interactions" value="196"/>
</dbReference>
<reference evidence="2 3" key="1">
    <citation type="journal article" date="2014" name="MBio">
        <title>The Ordospora colligata genome; evolution of extreme reduction in microsporidia and host-to-parasite horizontal gene transfer.</title>
        <authorList>
            <person name="Pombert J.-F."/>
            <person name="Haag K.L."/>
            <person name="Beidas S."/>
            <person name="Ebert D."/>
            <person name="Keeling P.J."/>
        </authorList>
    </citation>
    <scope>NUCLEOTIDE SEQUENCE [LARGE SCALE GENOMIC DNA]</scope>
    <source>
        <strain evidence="2 3">OC4</strain>
    </source>
</reference>
<protein>
    <recommendedName>
        <fullName evidence="1">CTLH domain-containing protein</fullName>
    </recommendedName>
</protein>